<dbReference type="InterPro" id="IPR029061">
    <property type="entry name" value="THDP-binding"/>
</dbReference>
<evidence type="ECO:0000256" key="1">
    <source>
        <dbReference type="ARBA" id="ARBA00023002"/>
    </source>
</evidence>
<protein>
    <submittedName>
        <fullName evidence="3">Indolepyruvate ferredoxin oxidoreductase family protein</fullName>
    </submittedName>
</protein>
<reference evidence="3 4" key="1">
    <citation type="submission" date="2019-04" db="EMBL/GenBank/DDBJ databases">
        <title>Taxonomy of novel Haliea sp. from mangrove soil of West Coast of India.</title>
        <authorList>
            <person name="Verma A."/>
            <person name="Kumar P."/>
            <person name="Krishnamurthi S."/>
        </authorList>
    </citation>
    <scope>NUCLEOTIDE SEQUENCE [LARGE SCALE GENOMIC DNA]</scope>
    <source>
        <strain evidence="3 4">SAOS-164</strain>
    </source>
</reference>
<evidence type="ECO:0000313" key="4">
    <source>
        <dbReference type="Proteomes" id="UP000298050"/>
    </source>
</evidence>
<dbReference type="InterPro" id="IPR046667">
    <property type="entry name" value="DUF6537"/>
</dbReference>
<keyword evidence="3" id="KW-0670">Pyruvate</keyword>
<dbReference type="NCBIfam" id="NF009588">
    <property type="entry name" value="PRK13029.1"/>
    <property type="match status" value="1"/>
</dbReference>
<dbReference type="SUPFAM" id="SSF53323">
    <property type="entry name" value="Pyruvate-ferredoxin oxidoreductase, PFOR, domain III"/>
    <property type="match status" value="1"/>
</dbReference>
<dbReference type="Pfam" id="PF20169">
    <property type="entry name" value="DUF6537"/>
    <property type="match status" value="1"/>
</dbReference>
<keyword evidence="4" id="KW-1185">Reference proteome</keyword>
<accession>A0A4Z0LVS7</accession>
<dbReference type="InterPro" id="IPR017896">
    <property type="entry name" value="4Fe4S_Fe-S-bd"/>
</dbReference>
<dbReference type="NCBIfam" id="NF009589">
    <property type="entry name" value="PRK13030.1"/>
    <property type="match status" value="1"/>
</dbReference>
<dbReference type="EMBL" id="SRLE01000014">
    <property type="protein sequence ID" value="TGD71334.1"/>
    <property type="molecule type" value="Genomic_DNA"/>
</dbReference>
<evidence type="ECO:0000313" key="3">
    <source>
        <dbReference type="EMBL" id="TGD71334.1"/>
    </source>
</evidence>
<name>A0A4Z0LVS7_9GAMM</name>
<organism evidence="3 4">
    <name type="scientific">Mangrovimicrobium sediminis</name>
    <dbReference type="NCBI Taxonomy" id="2562682"/>
    <lineage>
        <taxon>Bacteria</taxon>
        <taxon>Pseudomonadati</taxon>
        <taxon>Pseudomonadota</taxon>
        <taxon>Gammaproteobacteria</taxon>
        <taxon>Cellvibrionales</taxon>
        <taxon>Halieaceae</taxon>
        <taxon>Mangrovimicrobium</taxon>
    </lineage>
</organism>
<dbReference type="Gene3D" id="3.40.920.10">
    <property type="entry name" value="Pyruvate-ferredoxin oxidoreductase, PFOR, domain III"/>
    <property type="match status" value="1"/>
</dbReference>
<dbReference type="Pfam" id="PF01558">
    <property type="entry name" value="POR"/>
    <property type="match status" value="1"/>
</dbReference>
<dbReference type="PROSITE" id="PS51379">
    <property type="entry name" value="4FE4S_FER_2"/>
    <property type="match status" value="1"/>
</dbReference>
<dbReference type="Proteomes" id="UP000298050">
    <property type="component" value="Unassembled WGS sequence"/>
</dbReference>
<comment type="caution">
    <text evidence="3">The sequence shown here is derived from an EMBL/GenBank/DDBJ whole genome shotgun (WGS) entry which is preliminary data.</text>
</comment>
<dbReference type="PANTHER" id="PTHR48084:SF3">
    <property type="entry name" value="SUBUNIT OF PYRUVATE:FLAVODOXIN OXIDOREDUCTASE"/>
    <property type="match status" value="1"/>
</dbReference>
<proteinExistence type="predicted"/>
<dbReference type="InterPro" id="IPR009014">
    <property type="entry name" value="Transketo_C/PFOR_II"/>
</dbReference>
<dbReference type="InterPro" id="IPR002869">
    <property type="entry name" value="Pyrv_flavodox_OxRed_cen"/>
</dbReference>
<dbReference type="SUPFAM" id="SSF52922">
    <property type="entry name" value="TK C-terminal domain-like"/>
    <property type="match status" value="1"/>
</dbReference>
<evidence type="ECO:0000259" key="2">
    <source>
        <dbReference type="PROSITE" id="PS51379"/>
    </source>
</evidence>
<dbReference type="InterPro" id="IPR019752">
    <property type="entry name" value="Pyrv/ketoisovalerate_OxRed_cat"/>
</dbReference>
<keyword evidence="1" id="KW-0560">Oxidoreductase</keyword>
<gene>
    <name evidence="3" type="ORF">E4634_18860</name>
</gene>
<dbReference type="PANTHER" id="PTHR48084">
    <property type="entry name" value="2-OXOGLUTARATE OXIDOREDUCTASE SUBUNIT KORB-RELATED"/>
    <property type="match status" value="1"/>
</dbReference>
<dbReference type="Gene3D" id="3.40.50.970">
    <property type="match status" value="1"/>
</dbReference>
<dbReference type="RefSeq" id="WP_135446226.1">
    <property type="nucleotide sequence ID" value="NZ_SRLE01000014.1"/>
</dbReference>
<sequence length="1166" mass="125829">MSKADVTLDDKYLQEGGQVFMSSNQALVRLPLDQARRDRAAGLKTAGFISGYRGSPLGVYDSALWGAQKLLDQYDIKFRPGLNEELAVSSIRGTQELQWFGNSEFDGIYGLWYGKGIGVDRACESIKLGNFEGASANGGFLVVAGDDHGGKSSDSAHQSEHTLMAAMVPILYPANIAEIIEFGLFGWAMSRFSGCYVGLKTITDTLDLTGCVTLPDPHRPLVTPTDVTIPPEGLNCRENLPPLVEEEWLVNYRLPAATAFARANGIDRVIIDGDKRELAIVSAGKAYLDVRQALDDLGLDAAACERLGIRLYKPGLVWPMDPVGLNNFAGGSRAVLVVEEKRPVMEDQVARHLYSLDGGERPALAGKQDLGGATLLPSVGELTVGRIRHAIKRVLDQLGIVDADVEAAHARYEQLETNSASLGSGVMRPAYFCSGCPHNTSTKLPEGSRAMGGIGCHGLAAVVMDRDTMQFMPMGHEGSPWTSVSQFVDTPHMFQNMGDGTYSHSGVLAIRASVAAKANITYKVLYNDAVAMTGGQPVEQQISPVDMVNQLLSEGVRPVYLVSDHPEKYRGISLPTNASVYHRDELDNLQKELRKMKGVTGIVYEQTCATEKRRRRKRGLMDDPDKRIFINPEVCEGCGDCSVQSNCISITPLETEFGRKRRIDQSTCNKDYSCVKGFCPSFVTVTGAKIAVNASGDPQRLEALVASLPEPALAPLDAQGYNILVGGIGGTGVLTIGALLGMAAHLDGKGATILDMTGMAQKGGAVTSHIRIGPSPEGIYTSRLTEGMSDLVLACDMIVGSGTPVLKTVKPGVTAAILNTDVAPTGDFQSNKYLDLGEARLRAAILKALDGGPAFDLHASKLATDLTGDSIGTNILMLGYAAQKGLLPLSVAAIEEAIRLNGTFVKGNLRTFALGRLAAHDPAALAAELDDQPEPVKLDTVDDVLASRVKLLTNYQNADYAQQYTDFVAGIRQQVAAKQLDGGEAFVRQVALSLGRLMSYKDYYEVARLYTDPKFTRRIREQFSGDFEMHFSVAPPFISGTDPATGRPKKRQFGPWMMGAFGILAKFKFLRGTALDPFGYFHERRLERRIIGEYREMVESMVARLDADNLDAAIALAAAAFEIAGYGPVKEAAFERYYANLPALQAAFESPAAAPAEAELLEVRQV</sequence>
<dbReference type="InterPro" id="IPR051457">
    <property type="entry name" value="2-oxoacid:Fd_oxidoreductase"/>
</dbReference>
<dbReference type="SUPFAM" id="SSF52518">
    <property type="entry name" value="Thiamin diphosphate-binding fold (THDP-binding)"/>
    <property type="match status" value="2"/>
</dbReference>
<dbReference type="OrthoDB" id="9803617at2"/>
<dbReference type="AlphaFoldDB" id="A0A4Z0LVS7"/>
<feature type="domain" description="4Fe-4S ferredoxin-type" evidence="2">
    <location>
        <begin position="626"/>
        <end position="658"/>
    </location>
</feature>
<dbReference type="GO" id="GO:0016903">
    <property type="term" value="F:oxidoreductase activity, acting on the aldehyde or oxo group of donors"/>
    <property type="evidence" value="ECO:0007669"/>
    <property type="project" value="InterPro"/>
</dbReference>